<name>A0ABN9RIJ9_9DINO</name>
<dbReference type="Gene3D" id="3.20.20.80">
    <property type="entry name" value="Glycosidases"/>
    <property type="match status" value="1"/>
</dbReference>
<gene>
    <name evidence="1" type="ORF">PCOR1329_LOCUS21041</name>
</gene>
<protein>
    <recommendedName>
        <fullName evidence="3">Alpha-amylase</fullName>
    </recommendedName>
</protein>
<dbReference type="Proteomes" id="UP001189429">
    <property type="component" value="Unassembled WGS sequence"/>
</dbReference>
<proteinExistence type="predicted"/>
<evidence type="ECO:0008006" key="3">
    <source>
        <dbReference type="Google" id="ProtNLM"/>
    </source>
</evidence>
<reference evidence="1" key="1">
    <citation type="submission" date="2023-10" db="EMBL/GenBank/DDBJ databases">
        <authorList>
            <person name="Chen Y."/>
            <person name="Shah S."/>
            <person name="Dougan E. K."/>
            <person name="Thang M."/>
            <person name="Chan C."/>
        </authorList>
    </citation>
    <scope>NUCLEOTIDE SEQUENCE [LARGE SCALE GENOMIC DNA]</scope>
</reference>
<accession>A0ABN9RIJ9</accession>
<evidence type="ECO:0000313" key="2">
    <source>
        <dbReference type="Proteomes" id="UP001189429"/>
    </source>
</evidence>
<dbReference type="SUPFAM" id="SSF51445">
    <property type="entry name" value="(Trans)glycosidases"/>
    <property type="match status" value="1"/>
</dbReference>
<dbReference type="PANTHER" id="PTHR47786">
    <property type="entry name" value="ALPHA-1,4-GLUCAN:MALTOSE-1-PHOSPHATE MALTOSYLTRANSFERASE"/>
    <property type="match status" value="1"/>
</dbReference>
<dbReference type="PANTHER" id="PTHR47786:SF2">
    <property type="entry name" value="GLYCOSYL HYDROLASE FAMILY 13 CATALYTIC DOMAIN-CONTAINING PROTEIN"/>
    <property type="match status" value="1"/>
</dbReference>
<comment type="caution">
    <text evidence="1">The sequence shown here is derived from an EMBL/GenBank/DDBJ whole genome shotgun (WGS) entry which is preliminary data.</text>
</comment>
<organism evidence="1 2">
    <name type="scientific">Prorocentrum cordatum</name>
    <dbReference type="NCBI Taxonomy" id="2364126"/>
    <lineage>
        <taxon>Eukaryota</taxon>
        <taxon>Sar</taxon>
        <taxon>Alveolata</taxon>
        <taxon>Dinophyceae</taxon>
        <taxon>Prorocentrales</taxon>
        <taxon>Prorocentraceae</taxon>
        <taxon>Prorocentrum</taxon>
    </lineage>
</organism>
<dbReference type="InterPro" id="IPR017853">
    <property type="entry name" value="GH"/>
</dbReference>
<evidence type="ECO:0000313" key="1">
    <source>
        <dbReference type="EMBL" id="CAK0818921.1"/>
    </source>
</evidence>
<sequence>MDRLRGHLHGGNSPLVAGPLCHFTENHDEPRAARHFGARAAAAAVLALSLPGPRMVMWGQESGLKERLAVHLRRAAPEQADGGAAEFYSRLLGVLPRCRGAWAPLAVGGGDSWRFLAWSWRGDSAVVIVVCNFTDGDAWANVHAGEVLAQCSVSGGRVQLADALSGTVYDRSMDDLRGPEGLVVGLQAYAAHVLVCQR</sequence>
<keyword evidence="2" id="KW-1185">Reference proteome</keyword>
<dbReference type="EMBL" id="CAUYUJ010006880">
    <property type="protein sequence ID" value="CAK0818921.1"/>
    <property type="molecule type" value="Genomic_DNA"/>
</dbReference>